<dbReference type="Proteomes" id="UP000617743">
    <property type="component" value="Unassembled WGS sequence"/>
</dbReference>
<gene>
    <name evidence="7" type="ORF">GCM10010383_68140</name>
</gene>
<protein>
    <submittedName>
        <fullName evidence="7">Uncharacterized protein</fullName>
    </submittedName>
</protein>
<keyword evidence="3" id="KW-0132">Cell division</keyword>
<evidence type="ECO:0000313" key="7">
    <source>
        <dbReference type="EMBL" id="GGX27825.1"/>
    </source>
</evidence>
<keyword evidence="4" id="KW-0749">Sporulation</keyword>
<evidence type="ECO:0000256" key="5">
    <source>
        <dbReference type="ARBA" id="ARBA00023210"/>
    </source>
</evidence>
<reference evidence="8" key="1">
    <citation type="journal article" date="2019" name="Int. J. Syst. Evol. Microbiol.">
        <title>The Global Catalogue of Microorganisms (GCM) 10K type strain sequencing project: providing services to taxonomists for standard genome sequencing and annotation.</title>
        <authorList>
            <consortium name="The Broad Institute Genomics Platform"/>
            <consortium name="The Broad Institute Genome Sequencing Center for Infectious Disease"/>
            <person name="Wu L."/>
            <person name="Ma J."/>
        </authorList>
    </citation>
    <scope>NUCLEOTIDE SEQUENCE [LARGE SCALE GENOMIC DNA]</scope>
    <source>
        <strain evidence="8">JCM 4866</strain>
    </source>
</reference>
<dbReference type="RefSeq" id="WP_190054144.1">
    <property type="nucleotide sequence ID" value="NZ_BMWC01000013.1"/>
</dbReference>
<proteinExistence type="inferred from homology"/>
<evidence type="ECO:0000313" key="8">
    <source>
        <dbReference type="Proteomes" id="UP000617743"/>
    </source>
</evidence>
<evidence type="ECO:0000256" key="3">
    <source>
        <dbReference type="ARBA" id="ARBA00022618"/>
    </source>
</evidence>
<dbReference type="InterPro" id="IPR006776">
    <property type="entry name" value="SsgB"/>
</dbReference>
<evidence type="ECO:0000256" key="6">
    <source>
        <dbReference type="ARBA" id="ARBA00023306"/>
    </source>
</evidence>
<accession>A0ABQ2XQX1</accession>
<organism evidence="7 8">
    <name type="scientific">Streptomyces lomondensis</name>
    <dbReference type="NCBI Taxonomy" id="68229"/>
    <lineage>
        <taxon>Bacteria</taxon>
        <taxon>Bacillati</taxon>
        <taxon>Actinomycetota</taxon>
        <taxon>Actinomycetes</taxon>
        <taxon>Kitasatosporales</taxon>
        <taxon>Streptomycetaceae</taxon>
        <taxon>Streptomyces</taxon>
    </lineage>
</organism>
<dbReference type="Gene3D" id="2.30.31.20">
    <property type="entry name" value="Sporulation-specific cell division protein SsgB"/>
    <property type="match status" value="1"/>
</dbReference>
<evidence type="ECO:0000256" key="2">
    <source>
        <dbReference type="ARBA" id="ARBA00009323"/>
    </source>
</evidence>
<dbReference type="EMBL" id="BMWC01000013">
    <property type="protein sequence ID" value="GGX27825.1"/>
    <property type="molecule type" value="Genomic_DNA"/>
</dbReference>
<sequence>MQLPLEKTINAILRTAECEGCEVALCVRCSVDDPLAIRMEIRIAEQEAPVAIWVFSRDLLATGLILPSGEGDVHVRPHGEDETDIELVSREAWCVIRAASIDLRDIVARTHSAEESCREEIDTALDRMLEEILSGGLRKADSQMER</sequence>
<comment type="subcellular location">
    <subcellularLocation>
        <location evidence="1">Cell septum</location>
    </subcellularLocation>
</comment>
<keyword evidence="5" id="KW-0717">Septation</keyword>
<comment type="caution">
    <text evidence="7">The sequence shown here is derived from an EMBL/GenBank/DDBJ whole genome shotgun (WGS) entry which is preliminary data.</text>
</comment>
<comment type="similarity">
    <text evidence="2">Belongs to the SsgA family.</text>
</comment>
<dbReference type="Pfam" id="PF04686">
    <property type="entry name" value="SsgA"/>
    <property type="match status" value="1"/>
</dbReference>
<keyword evidence="8" id="KW-1185">Reference proteome</keyword>
<evidence type="ECO:0000256" key="4">
    <source>
        <dbReference type="ARBA" id="ARBA00022969"/>
    </source>
</evidence>
<keyword evidence="6" id="KW-0131">Cell cycle</keyword>
<dbReference type="InterPro" id="IPR038658">
    <property type="entry name" value="SsgB_sf"/>
</dbReference>
<name>A0ABQ2XQX1_9ACTN</name>
<evidence type="ECO:0000256" key="1">
    <source>
        <dbReference type="ARBA" id="ARBA00004431"/>
    </source>
</evidence>